<protein>
    <recommendedName>
        <fullName evidence="4">DUF2975 domain-containing protein</fullName>
    </recommendedName>
</protein>
<dbReference type="OrthoDB" id="3296234at2"/>
<dbReference type="Pfam" id="PF11188">
    <property type="entry name" value="DUF2975"/>
    <property type="match status" value="1"/>
</dbReference>
<dbReference type="InterPro" id="IPR021354">
    <property type="entry name" value="DUF2975"/>
</dbReference>
<keyword evidence="3" id="KW-1185">Reference proteome</keyword>
<feature type="transmembrane region" description="Helical" evidence="1">
    <location>
        <begin position="16"/>
        <end position="38"/>
    </location>
</feature>
<name>A0A0A6X6H2_ACTUT</name>
<feature type="transmembrane region" description="Helical" evidence="1">
    <location>
        <begin position="159"/>
        <end position="181"/>
    </location>
</feature>
<dbReference type="EMBL" id="JRTT01000024">
    <property type="protein sequence ID" value="KHD75702.1"/>
    <property type="molecule type" value="Genomic_DNA"/>
</dbReference>
<evidence type="ECO:0000313" key="3">
    <source>
        <dbReference type="Proteomes" id="UP000054537"/>
    </source>
</evidence>
<keyword evidence="1" id="KW-1133">Transmembrane helix</keyword>
<dbReference type="AlphaFoldDB" id="A0A0A6X6H2"/>
<dbReference type="STRING" id="1869.MB27_20980"/>
<keyword evidence="1" id="KW-0812">Transmembrane</keyword>
<dbReference type="eggNOG" id="ENOG5032CGD">
    <property type="taxonomic scope" value="Bacteria"/>
</dbReference>
<sequence length="198" mass="21573">MRTSLRRPDWLDELHGLLAIGLALTGIAGAVTTARILLGRPFDVEVSSKGFLRSDALLNVPPGVSINSELRLQVEQPTGAQRGWELLTTLPNLLLLLLVLFLLWRLVGRARHGDPFTGNIVSRFRALGLLSVIGGPTVWVLESVGGFALSLTLRPIETYALLDFAIPGTWLLWGFGMFAIGEIVRRGQSLRAELDGVV</sequence>
<gene>
    <name evidence="2" type="ORF">MB27_20980</name>
</gene>
<evidence type="ECO:0000313" key="2">
    <source>
        <dbReference type="EMBL" id="KHD75702.1"/>
    </source>
</evidence>
<dbReference type="Proteomes" id="UP000054537">
    <property type="component" value="Unassembled WGS sequence"/>
</dbReference>
<feature type="transmembrane region" description="Helical" evidence="1">
    <location>
        <begin position="127"/>
        <end position="153"/>
    </location>
</feature>
<keyword evidence="1" id="KW-0472">Membrane</keyword>
<comment type="caution">
    <text evidence="2">The sequence shown here is derived from an EMBL/GenBank/DDBJ whole genome shotgun (WGS) entry which is preliminary data.</text>
</comment>
<feature type="transmembrane region" description="Helical" evidence="1">
    <location>
        <begin position="86"/>
        <end position="107"/>
    </location>
</feature>
<dbReference type="RefSeq" id="WP_043526803.1">
    <property type="nucleotide sequence ID" value="NZ_BAABKU010000030.1"/>
</dbReference>
<reference evidence="2 3" key="1">
    <citation type="submission" date="2014-10" db="EMBL/GenBank/DDBJ databases">
        <title>Draft genome sequence of Actinoplanes utahensis NRRL 12052.</title>
        <authorList>
            <person name="Velasco-Bucheli B."/>
            <person name="del Cerro C."/>
            <person name="Hormigo D."/>
            <person name="Garcia J.L."/>
            <person name="Acebal C."/>
            <person name="Arroyo M."/>
            <person name="de la Mata I."/>
        </authorList>
    </citation>
    <scope>NUCLEOTIDE SEQUENCE [LARGE SCALE GENOMIC DNA]</scope>
    <source>
        <strain evidence="2 3">NRRL 12052</strain>
    </source>
</reference>
<evidence type="ECO:0000256" key="1">
    <source>
        <dbReference type="SAM" id="Phobius"/>
    </source>
</evidence>
<evidence type="ECO:0008006" key="4">
    <source>
        <dbReference type="Google" id="ProtNLM"/>
    </source>
</evidence>
<proteinExistence type="predicted"/>
<organism evidence="2 3">
    <name type="scientific">Actinoplanes utahensis</name>
    <dbReference type="NCBI Taxonomy" id="1869"/>
    <lineage>
        <taxon>Bacteria</taxon>
        <taxon>Bacillati</taxon>
        <taxon>Actinomycetota</taxon>
        <taxon>Actinomycetes</taxon>
        <taxon>Micromonosporales</taxon>
        <taxon>Micromonosporaceae</taxon>
        <taxon>Actinoplanes</taxon>
    </lineage>
</organism>
<accession>A0A0A6X6H2</accession>